<keyword evidence="4" id="KW-1185">Reference proteome</keyword>
<feature type="compositionally biased region" description="Low complexity" evidence="1">
    <location>
        <begin position="364"/>
        <end position="384"/>
    </location>
</feature>
<feature type="compositionally biased region" description="Polar residues" evidence="1">
    <location>
        <begin position="88"/>
        <end position="100"/>
    </location>
</feature>
<keyword evidence="2" id="KW-0732">Signal</keyword>
<accession>A0A9N9S6W2</accession>
<feature type="region of interest" description="Disordered" evidence="1">
    <location>
        <begin position="192"/>
        <end position="229"/>
    </location>
</feature>
<feature type="compositionally biased region" description="Polar residues" evidence="1">
    <location>
        <begin position="411"/>
        <end position="471"/>
    </location>
</feature>
<feature type="region of interest" description="Disordered" evidence="1">
    <location>
        <begin position="560"/>
        <end position="582"/>
    </location>
</feature>
<feature type="chain" id="PRO_5040402648" description="GATA zinc finger domain-containing protein 14-like" evidence="2">
    <location>
        <begin position="20"/>
        <end position="611"/>
    </location>
</feature>
<feature type="compositionally biased region" description="Low complexity" evidence="1">
    <location>
        <begin position="298"/>
        <end position="316"/>
    </location>
</feature>
<evidence type="ECO:0000256" key="1">
    <source>
        <dbReference type="SAM" id="MobiDB-lite"/>
    </source>
</evidence>
<dbReference type="Proteomes" id="UP001153620">
    <property type="component" value="Chromosome 4"/>
</dbReference>
<feature type="compositionally biased region" description="Basic and acidic residues" evidence="1">
    <location>
        <begin position="61"/>
        <end position="71"/>
    </location>
</feature>
<gene>
    <name evidence="3" type="ORF">CHIRRI_LOCUS14127</name>
</gene>
<feature type="region of interest" description="Disordered" evidence="1">
    <location>
        <begin position="61"/>
        <end position="172"/>
    </location>
</feature>
<evidence type="ECO:0000313" key="3">
    <source>
        <dbReference type="EMBL" id="CAG9811318.1"/>
    </source>
</evidence>
<proteinExistence type="predicted"/>
<sequence length="611" mass="69085">MIVKIFIVIFIGRLNYVANFSIENFSIGSNKTESDELMLSNGTNSNQTDVNFELIHDNDENSKIIKKRDATDQDNSAENHINHKDNQSHNQHGFSYQRPSNVPKDSFESHHGNKIDIKKTTNGDSDENLAHTILQTTDSSQNENSTLEVDHSEDQETNNHQTEEHITEQDYHSNELSKTALDTDSTIYHSTSARINDDKHDYSTQPYKSTSKIDQNSEEPNHDCEDSDENIEANLNNSSIKMNTSDGTHQKTTRSIDHNMMTTKIDKINKTLHNPGKFGNSSSTVNDKITNSTELLKASTKSSLKSTNNKSSTKPSIDPVLHQSTNDFGTTESYLVNSTRHYVNHTNKLTNNPKTTQIVHNSTVKVKNSTHNNKTNKESNSSNHATSLRTTRRVKSSRNHTINSEHDPSHSPKNTINHSSNQKLTTHQSNPKHVSNHNQNLTASYKNKSTPNLIYNHNSTTSYHSKNTTNKINHKILHSQSTTPKDEWTIADKRDKVESQEDNKLGSKHNLKKSTTQHDAGDIRTHHLTTASTQESNNHVHNAAEATTEQRIRFAIPREAQKQNQGMKNDENSKFDHNQLEDDVEVFKMTEKSLTVGGKRQTDEHSFKFVG</sequence>
<feature type="compositionally biased region" description="Polar residues" evidence="1">
    <location>
        <begin position="203"/>
        <end position="214"/>
    </location>
</feature>
<name>A0A9N9S6W2_9DIPT</name>
<evidence type="ECO:0000313" key="4">
    <source>
        <dbReference type="Proteomes" id="UP001153620"/>
    </source>
</evidence>
<evidence type="ECO:0000256" key="2">
    <source>
        <dbReference type="SAM" id="SignalP"/>
    </source>
</evidence>
<dbReference type="EMBL" id="OU895880">
    <property type="protein sequence ID" value="CAG9811318.1"/>
    <property type="molecule type" value="Genomic_DNA"/>
</dbReference>
<feature type="region of interest" description="Disordered" evidence="1">
    <location>
        <begin position="298"/>
        <end position="325"/>
    </location>
</feature>
<feature type="compositionally biased region" description="Basic and acidic residues" evidence="1">
    <location>
        <begin position="568"/>
        <end position="582"/>
    </location>
</feature>
<evidence type="ECO:0008006" key="5">
    <source>
        <dbReference type="Google" id="ProtNLM"/>
    </source>
</evidence>
<reference evidence="3" key="2">
    <citation type="submission" date="2022-10" db="EMBL/GenBank/DDBJ databases">
        <authorList>
            <consortium name="ENA_rothamsted_submissions"/>
            <consortium name="culmorum"/>
            <person name="King R."/>
        </authorList>
    </citation>
    <scope>NUCLEOTIDE SEQUENCE</scope>
</reference>
<feature type="compositionally biased region" description="Basic and acidic residues" evidence="1">
    <location>
        <begin position="484"/>
        <end position="505"/>
    </location>
</feature>
<organism evidence="3 4">
    <name type="scientific">Chironomus riparius</name>
    <dbReference type="NCBI Taxonomy" id="315576"/>
    <lineage>
        <taxon>Eukaryota</taxon>
        <taxon>Metazoa</taxon>
        <taxon>Ecdysozoa</taxon>
        <taxon>Arthropoda</taxon>
        <taxon>Hexapoda</taxon>
        <taxon>Insecta</taxon>
        <taxon>Pterygota</taxon>
        <taxon>Neoptera</taxon>
        <taxon>Endopterygota</taxon>
        <taxon>Diptera</taxon>
        <taxon>Nematocera</taxon>
        <taxon>Chironomoidea</taxon>
        <taxon>Chironomidae</taxon>
        <taxon>Chironominae</taxon>
        <taxon>Chironomus</taxon>
    </lineage>
</organism>
<feature type="region of interest" description="Disordered" evidence="1">
    <location>
        <begin position="363"/>
        <end position="523"/>
    </location>
</feature>
<dbReference type="AlphaFoldDB" id="A0A9N9S6W2"/>
<protein>
    <recommendedName>
        <fullName evidence="5">GATA zinc finger domain-containing protein 14-like</fullName>
    </recommendedName>
</protein>
<feature type="signal peptide" evidence="2">
    <location>
        <begin position="1"/>
        <end position="19"/>
    </location>
</feature>
<feature type="compositionally biased region" description="Basic and acidic residues" evidence="1">
    <location>
        <begin position="161"/>
        <end position="172"/>
    </location>
</feature>
<feature type="compositionally biased region" description="Basic and acidic residues" evidence="1">
    <location>
        <begin position="105"/>
        <end position="121"/>
    </location>
</feature>
<reference evidence="3" key="1">
    <citation type="submission" date="2022-01" db="EMBL/GenBank/DDBJ databases">
        <authorList>
            <person name="King R."/>
        </authorList>
    </citation>
    <scope>NUCLEOTIDE SEQUENCE</scope>
</reference>
<feature type="compositionally biased region" description="Polar residues" evidence="1">
    <location>
        <begin position="133"/>
        <end position="147"/>
    </location>
</feature>